<name>A0A1T5KAC8_9BACT</name>
<protein>
    <submittedName>
        <fullName evidence="2">Uncharacterized protein</fullName>
    </submittedName>
</protein>
<evidence type="ECO:0000313" key="2">
    <source>
        <dbReference type="EMBL" id="SKC60682.1"/>
    </source>
</evidence>
<dbReference type="AlphaFoldDB" id="A0A1T5KAC8"/>
<keyword evidence="3" id="KW-1185">Reference proteome</keyword>
<evidence type="ECO:0000256" key="1">
    <source>
        <dbReference type="SAM" id="Phobius"/>
    </source>
</evidence>
<dbReference type="Proteomes" id="UP000190961">
    <property type="component" value="Unassembled WGS sequence"/>
</dbReference>
<feature type="transmembrane region" description="Helical" evidence="1">
    <location>
        <begin position="6"/>
        <end position="33"/>
    </location>
</feature>
<gene>
    <name evidence="2" type="ORF">SAMN05660236_1979</name>
</gene>
<dbReference type="EMBL" id="FUZU01000001">
    <property type="protein sequence ID" value="SKC60682.1"/>
    <property type="molecule type" value="Genomic_DNA"/>
</dbReference>
<dbReference type="STRING" id="688867.SAMN05660236_1979"/>
<accession>A0A1T5KAC8</accession>
<organism evidence="2 3">
    <name type="scientific">Ohtaekwangia koreensis</name>
    <dbReference type="NCBI Taxonomy" id="688867"/>
    <lineage>
        <taxon>Bacteria</taxon>
        <taxon>Pseudomonadati</taxon>
        <taxon>Bacteroidota</taxon>
        <taxon>Cytophagia</taxon>
        <taxon>Cytophagales</taxon>
        <taxon>Fulvivirgaceae</taxon>
        <taxon>Ohtaekwangia</taxon>
    </lineage>
</organism>
<evidence type="ECO:0000313" key="3">
    <source>
        <dbReference type="Proteomes" id="UP000190961"/>
    </source>
</evidence>
<sequence>MDTLKYVNLFMMTGLSTTVNYLANVQLTCIFTLQTPTHVRKRSR</sequence>
<reference evidence="2 3" key="1">
    <citation type="submission" date="2017-02" db="EMBL/GenBank/DDBJ databases">
        <authorList>
            <person name="Peterson S.W."/>
        </authorList>
    </citation>
    <scope>NUCLEOTIDE SEQUENCE [LARGE SCALE GENOMIC DNA]</scope>
    <source>
        <strain evidence="2 3">DSM 25262</strain>
    </source>
</reference>
<keyword evidence="1" id="KW-1133">Transmembrane helix</keyword>
<keyword evidence="1" id="KW-0812">Transmembrane</keyword>
<keyword evidence="1" id="KW-0472">Membrane</keyword>
<proteinExistence type="predicted"/>